<feature type="active site" evidence="7">
    <location>
        <position position="121"/>
    </location>
</feature>
<evidence type="ECO:0000256" key="6">
    <source>
        <dbReference type="ARBA" id="ARBA00023136"/>
    </source>
</evidence>
<evidence type="ECO:0000256" key="4">
    <source>
        <dbReference type="ARBA" id="ARBA00022933"/>
    </source>
</evidence>
<evidence type="ECO:0000256" key="9">
    <source>
        <dbReference type="SAM" id="Phobius"/>
    </source>
</evidence>
<keyword evidence="5 8" id="KW-0560">Oxidoreductase</keyword>
<evidence type="ECO:0000256" key="1">
    <source>
        <dbReference type="ARBA" id="ARBA00004370"/>
    </source>
</evidence>
<evidence type="ECO:0000256" key="5">
    <source>
        <dbReference type="ARBA" id="ARBA00023002"/>
    </source>
</evidence>
<accession>A0ABN8QSY9</accession>
<keyword evidence="6 9" id="KW-0472">Membrane</keyword>
<dbReference type="PANTHER" id="PTHR11781">
    <property type="entry name" value="IODOTHYRONINE DEIODINASE"/>
    <property type="match status" value="1"/>
</dbReference>
<keyword evidence="9" id="KW-1133">Transmembrane helix</keyword>
<proteinExistence type="inferred from homology"/>
<evidence type="ECO:0000313" key="10">
    <source>
        <dbReference type="EMBL" id="CAH3169569.1"/>
    </source>
</evidence>
<name>A0ABN8QSY9_9CNID</name>
<comment type="subcellular location">
    <subcellularLocation>
        <location evidence="1">Membrane</location>
    </subcellularLocation>
</comment>
<reference evidence="10 11" key="1">
    <citation type="submission" date="2022-05" db="EMBL/GenBank/DDBJ databases">
        <authorList>
            <consortium name="Genoscope - CEA"/>
            <person name="William W."/>
        </authorList>
    </citation>
    <scope>NUCLEOTIDE SEQUENCE [LARGE SCALE GENOMIC DNA]</scope>
</reference>
<keyword evidence="11" id="KW-1185">Reference proteome</keyword>
<dbReference type="Pfam" id="PF00837">
    <property type="entry name" value="T4_deiodinase"/>
    <property type="match status" value="1"/>
</dbReference>
<dbReference type="Proteomes" id="UP001159427">
    <property type="component" value="Unassembled WGS sequence"/>
</dbReference>
<gene>
    <name evidence="10" type="ORF">PEVE_00006918</name>
</gene>
<dbReference type="PROSITE" id="PS01205">
    <property type="entry name" value="T4_DEIODINASE"/>
    <property type="match status" value="1"/>
</dbReference>
<dbReference type="EMBL" id="CALNXI010001457">
    <property type="protein sequence ID" value="CAH3169569.1"/>
    <property type="molecule type" value="Genomic_DNA"/>
</dbReference>
<organism evidence="10 11">
    <name type="scientific">Porites evermanni</name>
    <dbReference type="NCBI Taxonomy" id="104178"/>
    <lineage>
        <taxon>Eukaryota</taxon>
        <taxon>Metazoa</taxon>
        <taxon>Cnidaria</taxon>
        <taxon>Anthozoa</taxon>
        <taxon>Hexacorallia</taxon>
        <taxon>Scleractinia</taxon>
        <taxon>Fungiina</taxon>
        <taxon>Poritidae</taxon>
        <taxon>Porites</taxon>
    </lineage>
</organism>
<keyword evidence="4 8" id="KW-0712">Selenocysteine</keyword>
<evidence type="ECO:0000256" key="2">
    <source>
        <dbReference type="ARBA" id="ARBA00010153"/>
    </source>
</evidence>
<keyword evidence="3 8" id="KW-0893">Thyroid hormones biosynthesis</keyword>
<sequence length="248" mass="27979">MFLQLLQVFQTFAAYSLLFFVFSIGALLKPRPLFRDVIVRAFDAVTRTKLPVASYWESLFSDQMFQNVWHSVELDLYKKIKEGCKAPDTPVVSLSAKHCFSLLKMAKSGRPLVLNFGSCTCPIFMSQLDAFQKMVNDFSQVADFCVVYIEEAHPSDGWALEDNCEIRTHRTQNERCLAARVLARKLPGCPVVVDTMLDAANIAYGALPIRFHVIEDGRVAYEGGPGPMGYDMMGVRQWLEKNYVTVSP</sequence>
<comment type="function">
    <text evidence="8">Responsible for the deiodination of T4 (3,5,3',5'-tetraiodothyronine).</text>
</comment>
<protein>
    <recommendedName>
        <fullName evidence="8">Iodothyronine deiodinase</fullName>
    </recommendedName>
</protein>
<dbReference type="InterPro" id="IPR000643">
    <property type="entry name" value="Iodothyronine_deiodinase"/>
</dbReference>
<keyword evidence="9" id="KW-0812">Transmembrane</keyword>
<dbReference type="Gene3D" id="3.40.30.10">
    <property type="entry name" value="Glutaredoxin"/>
    <property type="match status" value="1"/>
</dbReference>
<dbReference type="InterPro" id="IPR008261">
    <property type="entry name" value="Iodothyronine_deiodinase_AS"/>
</dbReference>
<evidence type="ECO:0000256" key="7">
    <source>
        <dbReference type="PROSITE-ProRule" id="PRU10107"/>
    </source>
</evidence>
<comment type="caution">
    <text evidence="10">The sequence shown here is derived from an EMBL/GenBank/DDBJ whole genome shotgun (WGS) entry which is preliminary data.</text>
</comment>
<evidence type="ECO:0000256" key="8">
    <source>
        <dbReference type="RuleBase" id="RU000676"/>
    </source>
</evidence>
<evidence type="ECO:0000256" key="3">
    <source>
        <dbReference type="ARBA" id="ARBA00022534"/>
    </source>
</evidence>
<feature type="transmembrane region" description="Helical" evidence="9">
    <location>
        <begin position="12"/>
        <end position="28"/>
    </location>
</feature>
<evidence type="ECO:0000313" key="11">
    <source>
        <dbReference type="Proteomes" id="UP001159427"/>
    </source>
</evidence>
<dbReference type="PIRSF" id="PIRSF001330">
    <property type="entry name" value="IOD"/>
    <property type="match status" value="1"/>
</dbReference>
<comment type="similarity">
    <text evidence="2 8">Belongs to the iodothyronine deiodinase family.</text>
</comment>
<dbReference type="PANTHER" id="PTHR11781:SF24">
    <property type="entry name" value="IODOTHYRONINE DEIODINASE"/>
    <property type="match status" value="1"/>
</dbReference>